<comment type="cofactor">
    <cofactor evidence="1">
        <name>heme b</name>
        <dbReference type="ChEBI" id="CHEBI:60344"/>
    </cofactor>
    <text evidence="1">Binds 1 heme b (iron(II)-protoporphyrin IX) group per subunit.</text>
</comment>
<dbReference type="EC" id="1.3.99.-" evidence="1"/>
<dbReference type="GO" id="GO:0070818">
    <property type="term" value="F:protoporphyrinogen oxidase activity"/>
    <property type="evidence" value="ECO:0007669"/>
    <property type="project" value="UniProtKB-UniRule"/>
</dbReference>
<feature type="transmembrane region" description="Helical" evidence="2">
    <location>
        <begin position="118"/>
        <end position="140"/>
    </location>
</feature>
<dbReference type="GO" id="GO:0005886">
    <property type="term" value="C:plasma membrane"/>
    <property type="evidence" value="ECO:0007669"/>
    <property type="project" value="UniProtKB-UniRule"/>
</dbReference>
<comment type="function">
    <text evidence="1">Catalyzes the oxidation of protoporphyrinogen IX to protoporphyrin IX.</text>
</comment>
<gene>
    <name evidence="3" type="ORF">ENKO_01900</name>
</gene>
<dbReference type="InterPro" id="IPR005265">
    <property type="entry name" value="HemJ-like"/>
</dbReference>
<dbReference type="PIRSF" id="PIRSF004638">
    <property type="entry name" value="UCP004638"/>
    <property type="match status" value="1"/>
</dbReference>
<dbReference type="Pfam" id="PF03653">
    <property type="entry name" value="UPF0093"/>
    <property type="match status" value="1"/>
</dbReference>
<sequence>MAHQWLNVIHLITGMVWLGGLLMMAVVVVACGVGNSSNYAPLIGQVRRWSRSVTSPAMLILWACGLAMIISHGGGLPLWLILKIVVLVVLSGVHGMLSATLRRLAEGQNTPLRPFIRYTPWIVVLATVLIVLFVKMGHVLG</sequence>
<proteinExistence type="inferred from homology"/>
<evidence type="ECO:0000313" key="3">
    <source>
        <dbReference type="EMBL" id="BCU53596.1"/>
    </source>
</evidence>
<dbReference type="EMBL" id="AP024590">
    <property type="protein sequence ID" value="BCU53596.1"/>
    <property type="molecule type" value="Genomic_DNA"/>
</dbReference>
<comment type="pathway">
    <text evidence="1">Porphyrin-containing compound metabolism; protoporphyrin-IX biosynthesis; protoporphyrin-IX from protoporphyrinogen-IX: step 1/1.</text>
</comment>
<dbReference type="GO" id="GO:0006782">
    <property type="term" value="P:protoporphyrinogen IX biosynthetic process"/>
    <property type="evidence" value="ECO:0007669"/>
    <property type="project" value="UniProtKB-UniRule"/>
</dbReference>
<dbReference type="AlphaFoldDB" id="A0AA86M254"/>
<feature type="transmembrane region" description="Helical" evidence="2">
    <location>
        <begin position="12"/>
        <end position="33"/>
    </location>
</feature>
<evidence type="ECO:0000256" key="2">
    <source>
        <dbReference type="SAM" id="Phobius"/>
    </source>
</evidence>
<organism evidence="3 4">
    <name type="scientific">Enterobacter kobei</name>
    <dbReference type="NCBI Taxonomy" id="208224"/>
    <lineage>
        <taxon>Bacteria</taxon>
        <taxon>Pseudomonadati</taxon>
        <taxon>Pseudomonadota</taxon>
        <taxon>Gammaproteobacteria</taxon>
        <taxon>Enterobacterales</taxon>
        <taxon>Enterobacteriaceae</taxon>
        <taxon>Enterobacter</taxon>
        <taxon>Enterobacter cloacae complex</taxon>
    </lineage>
</organism>
<evidence type="ECO:0000256" key="1">
    <source>
        <dbReference type="PIRNR" id="PIRNR004638"/>
    </source>
</evidence>
<keyword evidence="1" id="KW-0408">Iron</keyword>
<dbReference type="Proteomes" id="UP000682928">
    <property type="component" value="Chromosome"/>
</dbReference>
<dbReference type="GO" id="GO:0046872">
    <property type="term" value="F:metal ion binding"/>
    <property type="evidence" value="ECO:0007669"/>
    <property type="project" value="UniProtKB-UniRule"/>
</dbReference>
<dbReference type="RefSeq" id="WP_088221093.1">
    <property type="nucleotide sequence ID" value="NZ_AP024590.1"/>
</dbReference>
<reference evidence="3" key="1">
    <citation type="submission" date="2021-04" db="EMBL/GenBank/DDBJ databases">
        <title>Difference and commonality of drug resistance evolution in various bacteria. and drug sensitivity profiles.</title>
        <authorList>
            <person name="Maeda T."/>
            <person name="Shibai A."/>
            <person name="Kawada K."/>
            <person name="Kotani H."/>
            <person name="Tarusawa Y."/>
            <person name="Tanabe K."/>
            <person name="Furusawa C."/>
        </authorList>
    </citation>
    <scope>NUCLEOTIDE SEQUENCE</scope>
    <source>
        <strain evidence="3">JCM 8580</strain>
    </source>
</reference>
<accession>A0AA86M254</accession>
<keyword evidence="1 2" id="KW-0472">Membrane</keyword>
<keyword evidence="2" id="KW-1133">Transmembrane helix</keyword>
<feature type="transmembrane region" description="Helical" evidence="2">
    <location>
        <begin position="53"/>
        <end position="70"/>
    </location>
</feature>
<keyword evidence="2" id="KW-0812">Transmembrane</keyword>
<name>A0AA86M254_9ENTR</name>
<evidence type="ECO:0000313" key="4">
    <source>
        <dbReference type="Proteomes" id="UP000682928"/>
    </source>
</evidence>
<keyword evidence="1" id="KW-0349">Heme</keyword>
<keyword evidence="1" id="KW-1003">Cell membrane</keyword>
<protein>
    <recommendedName>
        <fullName evidence="1">Protoporphyrinogen IX oxidase</fullName>
        <ecNumber evidence="1">1.3.99.-</ecNumber>
    </recommendedName>
</protein>
<feature type="transmembrane region" description="Helical" evidence="2">
    <location>
        <begin position="76"/>
        <end position="97"/>
    </location>
</feature>
<comment type="similarity">
    <text evidence="1">Belongs to the HemJ family.</text>
</comment>
<comment type="catalytic activity">
    <reaction evidence="1">
        <text>protoporphyrinogen IX + 3 A = protoporphyrin IX + 3 AH2</text>
        <dbReference type="Rhea" id="RHEA:62000"/>
        <dbReference type="ChEBI" id="CHEBI:13193"/>
        <dbReference type="ChEBI" id="CHEBI:17499"/>
        <dbReference type="ChEBI" id="CHEBI:57306"/>
        <dbReference type="ChEBI" id="CHEBI:57307"/>
    </reaction>
</comment>
<keyword evidence="1" id="KW-0479">Metal-binding</keyword>